<sequence>MYPKNLKESTPIMLSIILENKENNTSVRKYDYYNNYNRKNKKQDLQFIFGSLIIFTLISSFLALLVMVILP</sequence>
<organism evidence="2 3">
    <name type="scientific">Flavobacterium psychroterrae</name>
    <dbReference type="NCBI Taxonomy" id="2133767"/>
    <lineage>
        <taxon>Bacteria</taxon>
        <taxon>Pseudomonadati</taxon>
        <taxon>Bacteroidota</taxon>
        <taxon>Flavobacteriia</taxon>
        <taxon>Flavobacteriales</taxon>
        <taxon>Flavobacteriaceae</taxon>
        <taxon>Flavobacterium</taxon>
    </lineage>
</organism>
<comment type="caution">
    <text evidence="2">The sequence shown here is derived from an EMBL/GenBank/DDBJ whole genome shotgun (WGS) entry which is preliminary data.</text>
</comment>
<feature type="transmembrane region" description="Helical" evidence="1">
    <location>
        <begin position="47"/>
        <end position="70"/>
    </location>
</feature>
<evidence type="ECO:0000313" key="3">
    <source>
        <dbReference type="Proteomes" id="UP000722625"/>
    </source>
</evidence>
<name>A0ABS5PFZ1_9FLAO</name>
<evidence type="ECO:0000256" key="1">
    <source>
        <dbReference type="SAM" id="Phobius"/>
    </source>
</evidence>
<accession>A0ABS5PFZ1</accession>
<proteinExistence type="predicted"/>
<keyword evidence="1" id="KW-0812">Transmembrane</keyword>
<gene>
    <name evidence="2" type="ORF">KHA90_19495</name>
</gene>
<evidence type="ECO:0000313" key="2">
    <source>
        <dbReference type="EMBL" id="MBS7233207.1"/>
    </source>
</evidence>
<protein>
    <submittedName>
        <fullName evidence="2">Uncharacterized protein</fullName>
    </submittedName>
</protein>
<dbReference type="Proteomes" id="UP000722625">
    <property type="component" value="Unassembled WGS sequence"/>
</dbReference>
<reference evidence="2 3" key="1">
    <citation type="journal article" date="2018" name="Int. J. Syst. Evol. Microbiol.">
        <title>Flavobacterium chryseum sp. nov. and Flavobacterium psychroterrae sp. nov., novel environmental bacteria isolated from Antarctica.</title>
        <authorList>
            <person name="Kralova S."/>
            <person name="Svec P."/>
            <person name="Busse H.J."/>
            <person name="Stankova E."/>
            <person name="Vaczi P."/>
            <person name="Sedlacek I."/>
        </authorList>
    </citation>
    <scope>NUCLEOTIDE SEQUENCE [LARGE SCALE GENOMIC DNA]</scope>
    <source>
        <strain evidence="2 3">CCM 8827</strain>
    </source>
</reference>
<dbReference type="EMBL" id="JAGYVZ010000021">
    <property type="protein sequence ID" value="MBS7233207.1"/>
    <property type="molecule type" value="Genomic_DNA"/>
</dbReference>
<keyword evidence="1" id="KW-1133">Transmembrane helix</keyword>
<keyword evidence="1" id="KW-0472">Membrane</keyword>
<dbReference type="RefSeq" id="WP_213305141.1">
    <property type="nucleotide sequence ID" value="NZ_JAGYVZ010000021.1"/>
</dbReference>
<keyword evidence="3" id="KW-1185">Reference proteome</keyword>